<dbReference type="Gramene" id="RZC67874">
    <property type="protein sequence ID" value="RZC67874"/>
    <property type="gene ID" value="C5167_011566"/>
</dbReference>
<protein>
    <submittedName>
        <fullName evidence="2">Uncharacterized protein</fullName>
    </submittedName>
</protein>
<feature type="region of interest" description="Disordered" evidence="1">
    <location>
        <begin position="1"/>
        <end position="77"/>
    </location>
</feature>
<dbReference type="EMBL" id="CM010720">
    <property type="protein sequence ID" value="RZC67874.1"/>
    <property type="molecule type" value="Genomic_DNA"/>
</dbReference>
<dbReference type="Proteomes" id="UP000316621">
    <property type="component" value="Chromosome 6"/>
</dbReference>
<dbReference type="AlphaFoldDB" id="A0A4Y7K3G8"/>
<name>A0A4Y7K3G8_PAPSO</name>
<sequence>MTRVRKPGAHFTEKDSEDQPVPPPEEMIENGNPVNGTMEEEDDDVMLNERIRKDDDTTSYNSVFRDSEMGDNHQQQF</sequence>
<organism evidence="2 3">
    <name type="scientific">Papaver somniferum</name>
    <name type="common">Opium poppy</name>
    <dbReference type="NCBI Taxonomy" id="3469"/>
    <lineage>
        <taxon>Eukaryota</taxon>
        <taxon>Viridiplantae</taxon>
        <taxon>Streptophyta</taxon>
        <taxon>Embryophyta</taxon>
        <taxon>Tracheophyta</taxon>
        <taxon>Spermatophyta</taxon>
        <taxon>Magnoliopsida</taxon>
        <taxon>Ranunculales</taxon>
        <taxon>Papaveraceae</taxon>
        <taxon>Papaveroideae</taxon>
        <taxon>Papaver</taxon>
    </lineage>
</organism>
<proteinExistence type="predicted"/>
<evidence type="ECO:0000313" key="2">
    <source>
        <dbReference type="EMBL" id="RZC67874.1"/>
    </source>
</evidence>
<feature type="compositionally biased region" description="Basic and acidic residues" evidence="1">
    <location>
        <begin position="47"/>
        <end position="56"/>
    </location>
</feature>
<evidence type="ECO:0000313" key="3">
    <source>
        <dbReference type="Proteomes" id="UP000316621"/>
    </source>
</evidence>
<keyword evidence="3" id="KW-1185">Reference proteome</keyword>
<accession>A0A4Y7K3G8</accession>
<reference evidence="2 3" key="1">
    <citation type="journal article" date="2018" name="Science">
        <title>The opium poppy genome and morphinan production.</title>
        <authorList>
            <person name="Guo L."/>
            <person name="Winzer T."/>
            <person name="Yang X."/>
            <person name="Li Y."/>
            <person name="Ning Z."/>
            <person name="He Z."/>
            <person name="Teodor R."/>
            <person name="Lu Y."/>
            <person name="Bowser T.A."/>
            <person name="Graham I.A."/>
            <person name="Ye K."/>
        </authorList>
    </citation>
    <scope>NUCLEOTIDE SEQUENCE [LARGE SCALE GENOMIC DNA]</scope>
    <source>
        <strain evidence="3">cv. HN1</strain>
        <tissue evidence="2">Leaves</tissue>
    </source>
</reference>
<gene>
    <name evidence="2" type="ORF">C5167_011566</name>
</gene>
<evidence type="ECO:0000256" key="1">
    <source>
        <dbReference type="SAM" id="MobiDB-lite"/>
    </source>
</evidence>